<dbReference type="NCBIfam" id="TIGR00666">
    <property type="entry name" value="PBP4"/>
    <property type="match status" value="1"/>
</dbReference>
<dbReference type="Gene3D" id="3.40.710.10">
    <property type="entry name" value="DD-peptidase/beta-lactamase superfamily"/>
    <property type="match status" value="2"/>
</dbReference>
<keyword evidence="2 3" id="KW-0378">Hydrolase</keyword>
<proteinExistence type="inferred from homology"/>
<comment type="similarity">
    <text evidence="1">Belongs to the peptidase S13 family.</text>
</comment>
<keyword evidence="4" id="KW-1185">Reference proteome</keyword>
<protein>
    <submittedName>
        <fullName evidence="3">D-alanyl-D-alanine carboxypeptidase/D-alanyl-D-alanine-endopeptidase</fullName>
        <ecNumber evidence="3">3.4.16.4</ecNumber>
    </submittedName>
</protein>
<evidence type="ECO:0000313" key="4">
    <source>
        <dbReference type="Proteomes" id="UP001164693"/>
    </source>
</evidence>
<name>A0ABY7JSS7_9ACTN</name>
<gene>
    <name evidence="3" type="primary">dacB</name>
    <name evidence="3" type="ORF">M6B22_13805</name>
</gene>
<dbReference type="SUPFAM" id="SSF56601">
    <property type="entry name" value="beta-lactamase/transpeptidase-like"/>
    <property type="match status" value="1"/>
</dbReference>
<dbReference type="Pfam" id="PF02113">
    <property type="entry name" value="Peptidase_S13"/>
    <property type="match status" value="2"/>
</dbReference>
<dbReference type="EMBL" id="CP097463">
    <property type="protein sequence ID" value="WAX55614.1"/>
    <property type="molecule type" value="Genomic_DNA"/>
</dbReference>
<dbReference type="EC" id="3.4.16.4" evidence="3"/>
<keyword evidence="3" id="KW-0645">Protease</keyword>
<keyword evidence="3" id="KW-0121">Carboxypeptidase</keyword>
<evidence type="ECO:0000313" key="3">
    <source>
        <dbReference type="EMBL" id="WAX55614.1"/>
    </source>
</evidence>
<dbReference type="PANTHER" id="PTHR30023">
    <property type="entry name" value="D-ALANYL-D-ALANINE CARBOXYPEPTIDASE"/>
    <property type="match status" value="1"/>
</dbReference>
<dbReference type="InterPro" id="IPR000667">
    <property type="entry name" value="Peptidase_S13"/>
</dbReference>
<evidence type="ECO:0000256" key="1">
    <source>
        <dbReference type="ARBA" id="ARBA00006096"/>
    </source>
</evidence>
<dbReference type="GO" id="GO:0009002">
    <property type="term" value="F:serine-type D-Ala-D-Ala carboxypeptidase activity"/>
    <property type="evidence" value="ECO:0007669"/>
    <property type="project" value="UniProtKB-EC"/>
</dbReference>
<dbReference type="RefSeq" id="WP_269442132.1">
    <property type="nucleotide sequence ID" value="NZ_CP097463.1"/>
</dbReference>
<dbReference type="PANTHER" id="PTHR30023:SF0">
    <property type="entry name" value="PENICILLIN-SENSITIVE CARBOXYPEPTIDASE A"/>
    <property type="match status" value="1"/>
</dbReference>
<reference evidence="3" key="1">
    <citation type="submission" date="2022-05" db="EMBL/GenBank/DDBJ databases">
        <title>Jatrophihabitans sp. SB3-54 whole genome sequence.</title>
        <authorList>
            <person name="Suh M.K."/>
            <person name="Eom M.K."/>
            <person name="Kim J.S."/>
            <person name="Kim H.S."/>
            <person name="Do H.E."/>
            <person name="Shin Y.K."/>
            <person name="Lee J.-S."/>
        </authorList>
    </citation>
    <scope>NUCLEOTIDE SEQUENCE</scope>
    <source>
        <strain evidence="3">SB3-54</strain>
    </source>
</reference>
<sequence length="464" mass="44879">MSRPGVRTASLVALVIVLAAGAGTAGFFETRALRSHRDPAPSASAAPTAWPAALSAATAAPAPVVTAGAGQVPAAAAVARALAAPVRDPALGSRLLAQVIDVDSGTSLFADRPGTPAAPASTAKLLTAAAVLAAYPGTHRFTTSVATGAGGALVLVGGGDPTLTAAAAGKAADYPGAARISDLAAQLHGVPVTRIVVDDSLFAGPSVSPDWAAEDVPSSYASAITAVLADGGRARPGDAIRSAAPDLAAGHALAAALGHADLPVTRGAAPSGARTLATVRSAPLRELVEQMLQQSDNVIAEVLARQVAVARHLPASFTGAAAAVRAELAGLGVQVGAGLRDGSGLAAADRVSPAALAAVLRLAATGPAGPRALLAGLPVAAWSGTLADRYLGGRAVAAGAGAVRAKTGTLTGVSSLAGVVHTRDGRLLAFALIADRVAPGAAATDAADAALDAIAAALARCGCS</sequence>
<evidence type="ECO:0000256" key="2">
    <source>
        <dbReference type="ARBA" id="ARBA00022801"/>
    </source>
</evidence>
<organism evidence="3 4">
    <name type="scientific">Jatrophihabitans cynanchi</name>
    <dbReference type="NCBI Taxonomy" id="2944128"/>
    <lineage>
        <taxon>Bacteria</taxon>
        <taxon>Bacillati</taxon>
        <taxon>Actinomycetota</taxon>
        <taxon>Actinomycetes</taxon>
        <taxon>Jatrophihabitantales</taxon>
        <taxon>Jatrophihabitantaceae</taxon>
        <taxon>Jatrophihabitans</taxon>
    </lineage>
</organism>
<accession>A0ABY7JSS7</accession>
<dbReference type="InterPro" id="IPR012338">
    <property type="entry name" value="Beta-lactam/transpept-like"/>
</dbReference>
<dbReference type="Proteomes" id="UP001164693">
    <property type="component" value="Chromosome"/>
</dbReference>
<dbReference type="PRINTS" id="PR00922">
    <property type="entry name" value="DADACBPTASE3"/>
</dbReference>